<evidence type="ECO:0000259" key="1">
    <source>
        <dbReference type="Pfam" id="PF03372"/>
    </source>
</evidence>
<dbReference type="OrthoDB" id="1750221at2759"/>
<gene>
    <name evidence="2" type="ORF">HRI_000901200</name>
</gene>
<sequence length="124" mass="13971">MRLLSWNVWGLGKPRTVGRLRDFLRDVNPSVVFLIETKLHTDEMMKVRKRCGFPNGVEVGSRGRSGGLCLGWRDGCQISLRSFSVRHIDFMVFDDGSGRGGVALVFIELRRNKIGGHRGTCYDS</sequence>
<protein>
    <recommendedName>
        <fullName evidence="1">Endonuclease/exonuclease/phosphatase domain-containing protein</fullName>
    </recommendedName>
</protein>
<dbReference type="Gene3D" id="3.60.10.10">
    <property type="entry name" value="Endonuclease/exonuclease/phosphatase"/>
    <property type="match status" value="1"/>
</dbReference>
<evidence type="ECO:0000313" key="3">
    <source>
        <dbReference type="Proteomes" id="UP001165190"/>
    </source>
</evidence>
<dbReference type="SUPFAM" id="SSF56219">
    <property type="entry name" value="DNase I-like"/>
    <property type="match status" value="1"/>
</dbReference>
<dbReference type="GO" id="GO:0003824">
    <property type="term" value="F:catalytic activity"/>
    <property type="evidence" value="ECO:0007669"/>
    <property type="project" value="InterPro"/>
</dbReference>
<reference evidence="2" key="1">
    <citation type="submission" date="2023-05" db="EMBL/GenBank/DDBJ databases">
        <title>Genome and transcriptome analyses reveal genes involved in the formation of fine ridges on petal epidermal cells in Hibiscus trionum.</title>
        <authorList>
            <person name="Koshimizu S."/>
            <person name="Masuda S."/>
            <person name="Ishii T."/>
            <person name="Shirasu K."/>
            <person name="Hoshino A."/>
            <person name="Arita M."/>
        </authorList>
    </citation>
    <scope>NUCLEOTIDE SEQUENCE</scope>
    <source>
        <strain evidence="2">Hamamatsu line</strain>
    </source>
</reference>
<accession>A0A9W7LPN7</accession>
<organism evidence="2 3">
    <name type="scientific">Hibiscus trionum</name>
    <name type="common">Flower of an hour</name>
    <dbReference type="NCBI Taxonomy" id="183268"/>
    <lineage>
        <taxon>Eukaryota</taxon>
        <taxon>Viridiplantae</taxon>
        <taxon>Streptophyta</taxon>
        <taxon>Embryophyta</taxon>
        <taxon>Tracheophyta</taxon>
        <taxon>Spermatophyta</taxon>
        <taxon>Magnoliopsida</taxon>
        <taxon>eudicotyledons</taxon>
        <taxon>Gunneridae</taxon>
        <taxon>Pentapetalae</taxon>
        <taxon>rosids</taxon>
        <taxon>malvids</taxon>
        <taxon>Malvales</taxon>
        <taxon>Malvaceae</taxon>
        <taxon>Malvoideae</taxon>
        <taxon>Hibiscus</taxon>
    </lineage>
</organism>
<feature type="domain" description="Endonuclease/exonuclease/phosphatase" evidence="1">
    <location>
        <begin position="4"/>
        <end position="74"/>
    </location>
</feature>
<dbReference type="InterPro" id="IPR036691">
    <property type="entry name" value="Endo/exonu/phosph_ase_sf"/>
</dbReference>
<dbReference type="EMBL" id="BSYR01000010">
    <property type="protein sequence ID" value="GMI72319.1"/>
    <property type="molecule type" value="Genomic_DNA"/>
</dbReference>
<dbReference type="PANTHER" id="PTHR35218:SF9">
    <property type="entry name" value="ENDONUCLEASE_EXONUCLEASE_PHOSPHATASE DOMAIN-CONTAINING PROTEIN"/>
    <property type="match status" value="1"/>
</dbReference>
<dbReference type="InterPro" id="IPR005135">
    <property type="entry name" value="Endo/exonuclease/phosphatase"/>
</dbReference>
<dbReference type="AlphaFoldDB" id="A0A9W7LPN7"/>
<keyword evidence="3" id="KW-1185">Reference proteome</keyword>
<proteinExistence type="predicted"/>
<dbReference type="Proteomes" id="UP001165190">
    <property type="component" value="Unassembled WGS sequence"/>
</dbReference>
<name>A0A9W7LPN7_HIBTR</name>
<dbReference type="Pfam" id="PF03372">
    <property type="entry name" value="Exo_endo_phos"/>
    <property type="match status" value="1"/>
</dbReference>
<dbReference type="PANTHER" id="PTHR35218">
    <property type="entry name" value="RNASE H DOMAIN-CONTAINING PROTEIN"/>
    <property type="match status" value="1"/>
</dbReference>
<comment type="caution">
    <text evidence="2">The sequence shown here is derived from an EMBL/GenBank/DDBJ whole genome shotgun (WGS) entry which is preliminary data.</text>
</comment>
<evidence type="ECO:0000313" key="2">
    <source>
        <dbReference type="EMBL" id="GMI72319.1"/>
    </source>
</evidence>